<dbReference type="Pfam" id="PF00501">
    <property type="entry name" value="AMP-binding"/>
    <property type="match status" value="1"/>
</dbReference>
<dbReference type="PANTHER" id="PTHR45398:SF1">
    <property type="entry name" value="ENZYME, PUTATIVE (JCVI)-RELATED"/>
    <property type="match status" value="1"/>
</dbReference>
<dbReference type="Gene3D" id="3.30.300.30">
    <property type="match status" value="1"/>
</dbReference>
<keyword evidence="4" id="KW-1185">Reference proteome</keyword>
<evidence type="ECO:0000259" key="2">
    <source>
        <dbReference type="Pfam" id="PF22818"/>
    </source>
</evidence>
<evidence type="ECO:0000259" key="1">
    <source>
        <dbReference type="Pfam" id="PF00501"/>
    </source>
</evidence>
<accession>A0A8T9MRW2</accession>
<dbReference type="KEGG" id="ckh:LVJ77_10560"/>
<dbReference type="RefSeq" id="WP_245571953.1">
    <property type="nucleotide sequence ID" value="NZ_CP091521.1"/>
</dbReference>
<protein>
    <submittedName>
        <fullName evidence="3">AMP-binding protein</fullName>
    </submittedName>
</protein>
<dbReference type="Pfam" id="PF22818">
    <property type="entry name" value="ApeI-like"/>
    <property type="match status" value="1"/>
</dbReference>
<dbReference type="EMBL" id="CP091521">
    <property type="protein sequence ID" value="UOP04640.2"/>
    <property type="molecule type" value="Genomic_DNA"/>
</dbReference>
<gene>
    <name evidence="3" type="ORF">LVJ77_10560</name>
</gene>
<sequence length="550" mass="60864">MMTLETVLRRPPQGDIAEHWTYADFAAATQAWAHRLRARKVRSAALWFDDTARCASALAATWLAGADVYLLPDVSPASRQWAAQQGCIVFGDTDAADEGWRYRDADERARSDLPDLGFPSDNRLFLKTSASSGDAKTVCKTRAQMESEAAALARLLPAHWRGATALGSVGTQHLYGLTFRIFAALACGWRIGRVRHPYPEDLFAASRHAPCVWVSSPALLHRAGGRRDWQSLRRHLRGVVSAGGMLRPDVAAQLAARLGFYPHDVYGSTETGVIAVRRQSGMHLLLPEVSAEIAADGTLSADSPWSGGRQHTADAAERHGRALLLHGRADRIVKLADKRIALTRIEQLLSAHPFVADAHCLPHPQHGRIAAWLALNDDGIAAWRNHGRRAMIDTLQRTLGELKPLGAVPRHWRFTDRLPRNPQAKIRAADAERAFTRPITAPQWHALPADTPDESVFTAAVPLDLCWFGGHFARFPLVPGVVQLQWVLDLCCRGHVPAQIENLKYQKFIRPHDTVRLYLRRDHAKNKLYFSLRLADGSVCSSGRFALPDA</sequence>
<dbReference type="PANTHER" id="PTHR45398">
    <property type="match status" value="1"/>
</dbReference>
<dbReference type="SUPFAM" id="SSF54637">
    <property type="entry name" value="Thioesterase/thiol ester dehydrase-isomerase"/>
    <property type="match status" value="1"/>
</dbReference>
<dbReference type="Gene3D" id="3.40.50.12780">
    <property type="entry name" value="N-terminal domain of ligase-like"/>
    <property type="match status" value="1"/>
</dbReference>
<dbReference type="Gene3D" id="3.10.129.10">
    <property type="entry name" value="Hotdog Thioesterase"/>
    <property type="match status" value="1"/>
</dbReference>
<reference evidence="3" key="1">
    <citation type="journal article" date="2022" name="Res Sq">
        <title>Evolution of multicellular longitudinally dividing oral cavity symbionts (Neisseriaceae).</title>
        <authorList>
            <person name="Nyongesa S."/>
            <person name="Weber P."/>
            <person name="Bernet E."/>
            <person name="Pullido F."/>
            <person name="Nieckarz M."/>
            <person name="Delaby M."/>
            <person name="Nieves C."/>
            <person name="Viehboeck T."/>
            <person name="Krause N."/>
            <person name="Rivera-Millot A."/>
            <person name="Nakamura A."/>
            <person name="Vischer N."/>
            <person name="VanNieuwenhze M."/>
            <person name="Brun Y."/>
            <person name="Cava F."/>
            <person name="Bulgheresi S."/>
            <person name="Veyrier F."/>
        </authorList>
    </citation>
    <scope>NUCLEOTIDE SEQUENCE</scope>
    <source>
        <strain evidence="3">17694</strain>
    </source>
</reference>
<dbReference type="SUPFAM" id="SSF56801">
    <property type="entry name" value="Acetyl-CoA synthetase-like"/>
    <property type="match status" value="1"/>
</dbReference>
<evidence type="ECO:0000313" key="4">
    <source>
        <dbReference type="Proteomes" id="UP000831534"/>
    </source>
</evidence>
<dbReference type="InterPro" id="IPR000873">
    <property type="entry name" value="AMP-dep_synth/lig_dom"/>
</dbReference>
<dbReference type="InterPro" id="IPR054545">
    <property type="entry name" value="ApeI-like"/>
</dbReference>
<proteinExistence type="predicted"/>
<organism evidence="3 4">
    <name type="scientific">Conchiformibius kuhniae</name>
    <dbReference type="NCBI Taxonomy" id="211502"/>
    <lineage>
        <taxon>Bacteria</taxon>
        <taxon>Pseudomonadati</taxon>
        <taxon>Pseudomonadota</taxon>
        <taxon>Betaproteobacteria</taxon>
        <taxon>Neisseriales</taxon>
        <taxon>Neisseriaceae</taxon>
        <taxon>Conchiformibius</taxon>
    </lineage>
</organism>
<feature type="domain" description="ApeI dehydratase-like" evidence="2">
    <location>
        <begin position="453"/>
        <end position="544"/>
    </location>
</feature>
<dbReference type="Proteomes" id="UP000831534">
    <property type="component" value="Chromosome"/>
</dbReference>
<feature type="domain" description="AMP-dependent synthetase/ligase" evidence="1">
    <location>
        <begin position="88"/>
        <end position="276"/>
    </location>
</feature>
<dbReference type="InterPro" id="IPR045851">
    <property type="entry name" value="AMP-bd_C_sf"/>
</dbReference>
<name>A0A8T9MRW2_9NEIS</name>
<evidence type="ECO:0000313" key="3">
    <source>
        <dbReference type="EMBL" id="UOP04640.2"/>
    </source>
</evidence>
<dbReference type="InterPro" id="IPR029069">
    <property type="entry name" value="HotDog_dom_sf"/>
</dbReference>
<reference evidence="3" key="2">
    <citation type="submission" date="2024-09" db="EMBL/GenBank/DDBJ databases">
        <authorList>
            <person name="Veyrier F.J."/>
        </authorList>
    </citation>
    <scope>NUCLEOTIDE SEQUENCE</scope>
    <source>
        <strain evidence="3">17694</strain>
    </source>
</reference>
<dbReference type="AlphaFoldDB" id="A0A8T9MRW2"/>
<dbReference type="InterPro" id="IPR042099">
    <property type="entry name" value="ANL_N_sf"/>
</dbReference>